<dbReference type="InterPro" id="IPR036179">
    <property type="entry name" value="Ig-like_dom_sf"/>
</dbReference>
<dbReference type="PANTHER" id="PTHR44170:SF6">
    <property type="entry name" value="CONTACTIN"/>
    <property type="match status" value="1"/>
</dbReference>
<evidence type="ECO:0000256" key="6">
    <source>
        <dbReference type="ARBA" id="ARBA00023136"/>
    </source>
</evidence>
<feature type="compositionally biased region" description="Basic and acidic residues" evidence="8">
    <location>
        <begin position="884"/>
        <end position="897"/>
    </location>
</feature>
<feature type="domain" description="Ig-like" evidence="9">
    <location>
        <begin position="153"/>
        <end position="232"/>
    </location>
</feature>
<dbReference type="CDD" id="cd00063">
    <property type="entry name" value="FN3"/>
    <property type="match status" value="5"/>
</dbReference>
<dbReference type="PROSITE" id="PS50853">
    <property type="entry name" value="FN3"/>
    <property type="match status" value="5"/>
</dbReference>
<feature type="domain" description="Fibronectin type-III" evidence="10">
    <location>
        <begin position="935"/>
        <end position="1035"/>
    </location>
</feature>
<name>A0ABY7FS46_MYAAR</name>
<dbReference type="SMART" id="SM00060">
    <property type="entry name" value="FN3"/>
    <property type="match status" value="5"/>
</dbReference>
<dbReference type="SMART" id="SM00409">
    <property type="entry name" value="IG"/>
    <property type="match status" value="6"/>
</dbReference>
<dbReference type="InterPro" id="IPR007110">
    <property type="entry name" value="Ig-like_dom"/>
</dbReference>
<feature type="domain" description="Fibronectin type-III" evidence="10">
    <location>
        <begin position="1038"/>
        <end position="1130"/>
    </location>
</feature>
<proteinExistence type="predicted"/>
<feature type="region of interest" description="Disordered" evidence="8">
    <location>
        <begin position="880"/>
        <end position="900"/>
    </location>
</feature>
<keyword evidence="7" id="KW-1015">Disulfide bond</keyword>
<dbReference type="InterPro" id="IPR013098">
    <property type="entry name" value="Ig_I-set"/>
</dbReference>
<evidence type="ECO:0000256" key="7">
    <source>
        <dbReference type="ARBA" id="ARBA00023157"/>
    </source>
</evidence>
<evidence type="ECO:0000313" key="11">
    <source>
        <dbReference type="EMBL" id="WAR24982.1"/>
    </source>
</evidence>
<sequence length="1226" mass="137236">MYVSRRRVTMAVYETLVTLGAFVLHCCLAIDLPPRITQPPTIMPEPRLRDVIYFDPEGTAVKEFPCRALGSNPKEFTWTKNGRPFNINDPKYIANDTSSRIVRIDSNTGTLKFLQFHEMDEGQYQCIAKNNHGTSLSKKFRLVKATKKTFENPLEEPTRHSVKPADPLKLTCNPPKNDPPGIARWVRFKDEGTGKGTLYFANIVQEDDNDNEKYACEVQLKSFGMYIEGDYSYIEILKGIPQAQYPPELSYQSDQFVVGLKGDKVSFICIFSGHPTPTVTWWKGSERIQADSRHRLPYPWKLTLQDLEYADAGDYKCKGSNSVLSGSIDRSFKVEVEAKPEWAPEPMKVDAGVDESAAFECGAEGKPTPSIRWFIDGIPVEYVKDDKMVVSPGQLQFNDLTPLDAKVVQCNASNQHGYLWADVPLSVLAYKPESRAGFDRIKISEGQDVILPCEIDGKPTPTIYWKRGGLKMEGVRYIMNPTGNLTIKSARSDDAGTWTCFAENKYGKFNASGELLVRAKTVIGKPPVPVEQQMMYNKVLQFTCGATTDPAENSNLKYTWYKDGEPIKFDSRVRRLPDVNGIKIENTIASDTGTYTCEASNGLDSDKRSADVGIVAPPDPPTNINVGTCIERRARISWTPGKANLRRIDTYYVEYNHSYAPHIWTRAATVSGDKTEAEVRLSPHANYTFRVIAENQIGKSAPSERGLTGCDTPPSSPEKHPQNVEIDRSLPGWLIINWDRMPEIEHNGDNFHYKVTYTLVGQKNSSAIFDWRENEKRVNTGLFYEPVQVYVEAVNDEGSYSKPASVTFGYTGEAEPLTAPSNFELVKGVNVTAKTATFQWDPVDLSPQMMRGEFKGYTIRYWKAGEKDTTLKEVDIARNAPPDPRVRRAVPEKKEQEQVNDLPPYSDLEAEVVARNTYFRSNASNLVNFTTPEGVPSKPRSARVLLRGARHFLIEWEKPTQPNGIITGFKIGYKKVNGFNVGELVVTNEYPDPDEDRGVMDKLDANTEYIIYVMASTSKGYGDAIYFDAKTANDGPLIIPKIRLELVGEDFVNVTWDIGANTDSPAGSFHFVQYREVGSKEWVHTDEERINTWMNVSGLQPNTRYEMIVFASNGKFEQPSDMESFTTMGGLQEREKLRGADLENGDKDLFNEYPKSGETDPLAAGSPDSFDNEVDRLPGGSETDSMADYGDVDPSKFNEDGSFIGQYGPAKTDEKGNPASAMSTFV</sequence>
<keyword evidence="4" id="KW-0130">Cell adhesion</keyword>
<dbReference type="SUPFAM" id="SSF48726">
    <property type="entry name" value="Immunoglobulin"/>
    <property type="match status" value="5"/>
</dbReference>
<feature type="domain" description="Ig-like" evidence="9">
    <location>
        <begin position="432"/>
        <end position="518"/>
    </location>
</feature>
<dbReference type="PANTHER" id="PTHR44170">
    <property type="entry name" value="PROTEIN SIDEKICK"/>
    <property type="match status" value="1"/>
</dbReference>
<comment type="subcellular location">
    <subcellularLocation>
        <location evidence="1">Membrane</location>
        <topology evidence="1">Single-pass type I membrane protein</topology>
    </subcellularLocation>
</comment>
<dbReference type="InterPro" id="IPR003961">
    <property type="entry name" value="FN3_dom"/>
</dbReference>
<dbReference type="Pfam" id="PF07679">
    <property type="entry name" value="I-set"/>
    <property type="match status" value="3"/>
</dbReference>
<feature type="domain" description="Ig-like" evidence="9">
    <location>
        <begin position="247"/>
        <end position="335"/>
    </location>
</feature>
<dbReference type="PROSITE" id="PS50835">
    <property type="entry name" value="IG_LIKE"/>
    <property type="match status" value="6"/>
</dbReference>
<dbReference type="CDD" id="cd00096">
    <property type="entry name" value="Ig"/>
    <property type="match status" value="1"/>
</dbReference>
<keyword evidence="3" id="KW-0677">Repeat</keyword>
<dbReference type="SUPFAM" id="SSF49265">
    <property type="entry name" value="Fibronectin type III"/>
    <property type="match status" value="3"/>
</dbReference>
<feature type="domain" description="Fibronectin type-III" evidence="10">
    <location>
        <begin position="819"/>
        <end position="934"/>
    </location>
</feature>
<dbReference type="Gene3D" id="2.60.40.10">
    <property type="entry name" value="Immunoglobulins"/>
    <property type="match status" value="10"/>
</dbReference>
<dbReference type="InterPro" id="IPR036116">
    <property type="entry name" value="FN3_sf"/>
</dbReference>
<organism evidence="11 12">
    <name type="scientific">Mya arenaria</name>
    <name type="common">Soft-shell clam</name>
    <dbReference type="NCBI Taxonomy" id="6604"/>
    <lineage>
        <taxon>Eukaryota</taxon>
        <taxon>Metazoa</taxon>
        <taxon>Spiralia</taxon>
        <taxon>Lophotrochozoa</taxon>
        <taxon>Mollusca</taxon>
        <taxon>Bivalvia</taxon>
        <taxon>Autobranchia</taxon>
        <taxon>Heteroconchia</taxon>
        <taxon>Euheterodonta</taxon>
        <taxon>Imparidentia</taxon>
        <taxon>Neoheterodontei</taxon>
        <taxon>Myida</taxon>
        <taxon>Myoidea</taxon>
        <taxon>Myidae</taxon>
        <taxon>Mya</taxon>
    </lineage>
</organism>
<evidence type="ECO:0000256" key="3">
    <source>
        <dbReference type="ARBA" id="ARBA00022737"/>
    </source>
</evidence>
<feature type="domain" description="Ig-like" evidence="9">
    <location>
        <begin position="340"/>
        <end position="426"/>
    </location>
</feature>
<feature type="domain" description="Fibronectin type-III" evidence="10">
    <location>
        <begin position="720"/>
        <end position="814"/>
    </location>
</feature>
<dbReference type="Pfam" id="PF13927">
    <property type="entry name" value="Ig_3"/>
    <property type="match status" value="2"/>
</dbReference>
<dbReference type="InterPro" id="IPR003599">
    <property type="entry name" value="Ig_sub"/>
</dbReference>
<keyword evidence="5" id="KW-1133">Transmembrane helix</keyword>
<feature type="domain" description="Fibronectin type-III" evidence="10">
    <location>
        <begin position="617"/>
        <end position="715"/>
    </location>
</feature>
<evidence type="ECO:0000256" key="1">
    <source>
        <dbReference type="ARBA" id="ARBA00004479"/>
    </source>
</evidence>
<dbReference type="Proteomes" id="UP001164746">
    <property type="component" value="Chromosome 14"/>
</dbReference>
<feature type="domain" description="Ig-like" evidence="9">
    <location>
        <begin position="526"/>
        <end position="613"/>
    </location>
</feature>
<dbReference type="InterPro" id="IPR026966">
    <property type="entry name" value="Neurofascin/L1/NrCAM_C"/>
</dbReference>
<evidence type="ECO:0000259" key="10">
    <source>
        <dbReference type="PROSITE" id="PS50853"/>
    </source>
</evidence>
<keyword evidence="12" id="KW-1185">Reference proteome</keyword>
<dbReference type="InterPro" id="IPR013783">
    <property type="entry name" value="Ig-like_fold"/>
</dbReference>
<keyword evidence="2" id="KW-0812">Transmembrane</keyword>
<accession>A0ABY7FS46</accession>
<evidence type="ECO:0000256" key="8">
    <source>
        <dbReference type="SAM" id="MobiDB-lite"/>
    </source>
</evidence>
<dbReference type="SMART" id="SM00408">
    <property type="entry name" value="IGc2"/>
    <property type="match status" value="5"/>
</dbReference>
<dbReference type="EMBL" id="CP111025">
    <property type="protein sequence ID" value="WAR24982.1"/>
    <property type="molecule type" value="Genomic_DNA"/>
</dbReference>
<feature type="compositionally biased region" description="Basic and acidic residues" evidence="8">
    <location>
        <begin position="1132"/>
        <end position="1158"/>
    </location>
</feature>
<protein>
    <submittedName>
        <fullName evidence="11">NRG-like protein</fullName>
    </submittedName>
</protein>
<dbReference type="InterPro" id="IPR003598">
    <property type="entry name" value="Ig_sub2"/>
</dbReference>
<feature type="domain" description="Ig-like" evidence="9">
    <location>
        <begin position="40"/>
        <end position="137"/>
    </location>
</feature>
<gene>
    <name evidence="11" type="ORF">MAR_010686</name>
</gene>
<feature type="region of interest" description="Disordered" evidence="8">
    <location>
        <begin position="700"/>
        <end position="724"/>
    </location>
</feature>
<evidence type="ECO:0000256" key="2">
    <source>
        <dbReference type="ARBA" id="ARBA00022692"/>
    </source>
</evidence>
<evidence type="ECO:0000256" key="4">
    <source>
        <dbReference type="ARBA" id="ARBA00022889"/>
    </source>
</evidence>
<feature type="region of interest" description="Disordered" evidence="8">
    <location>
        <begin position="1132"/>
        <end position="1226"/>
    </location>
</feature>
<dbReference type="Pfam" id="PF00041">
    <property type="entry name" value="fn3"/>
    <property type="match status" value="2"/>
</dbReference>
<keyword evidence="6" id="KW-0472">Membrane</keyword>
<evidence type="ECO:0000259" key="9">
    <source>
        <dbReference type="PROSITE" id="PS50835"/>
    </source>
</evidence>
<evidence type="ECO:0000313" key="12">
    <source>
        <dbReference type="Proteomes" id="UP001164746"/>
    </source>
</evidence>
<evidence type="ECO:0000256" key="5">
    <source>
        <dbReference type="ARBA" id="ARBA00022989"/>
    </source>
</evidence>
<reference evidence="11" key="1">
    <citation type="submission" date="2022-11" db="EMBL/GenBank/DDBJ databases">
        <title>Centuries of genome instability and evolution in soft-shell clam transmissible cancer (bioRxiv).</title>
        <authorList>
            <person name="Hart S.F.M."/>
            <person name="Yonemitsu M.A."/>
            <person name="Giersch R.M."/>
            <person name="Beal B.F."/>
            <person name="Arriagada G."/>
            <person name="Davis B.W."/>
            <person name="Ostrander E.A."/>
            <person name="Goff S.P."/>
            <person name="Metzger M.J."/>
        </authorList>
    </citation>
    <scope>NUCLEOTIDE SEQUENCE</scope>
    <source>
        <strain evidence="11">MELC-2E11</strain>
        <tissue evidence="11">Siphon/mantle</tissue>
    </source>
</reference>
<dbReference type="Pfam" id="PF13882">
    <property type="entry name" value="Bravo_FIGEY"/>
    <property type="match status" value="1"/>
</dbReference>